<feature type="repeat" description="PPR" evidence="2">
    <location>
        <begin position="582"/>
        <end position="616"/>
    </location>
</feature>
<evidence type="ECO:0000313" key="4">
    <source>
        <dbReference type="Proteomes" id="UP000886520"/>
    </source>
</evidence>
<evidence type="ECO:0008006" key="5">
    <source>
        <dbReference type="Google" id="ProtNLM"/>
    </source>
</evidence>
<dbReference type="Pfam" id="PF13041">
    <property type="entry name" value="PPR_2"/>
    <property type="match status" value="6"/>
</dbReference>
<dbReference type="FunFam" id="1.25.40.10:FF:000031">
    <property type="entry name" value="Pentatricopeptide repeat-containing protein mitochondrial"/>
    <property type="match status" value="2"/>
</dbReference>
<gene>
    <name evidence="3" type="ORF">GOP47_0013064</name>
</gene>
<dbReference type="GO" id="GO:0009451">
    <property type="term" value="P:RNA modification"/>
    <property type="evidence" value="ECO:0007669"/>
    <property type="project" value="InterPro"/>
</dbReference>
<keyword evidence="4" id="KW-1185">Reference proteome</keyword>
<dbReference type="FunFam" id="1.25.40.10:FF:000344">
    <property type="entry name" value="Pentatricopeptide repeat-containing protein"/>
    <property type="match status" value="1"/>
</dbReference>
<dbReference type="FunFam" id="1.25.40.10:FF:000158">
    <property type="entry name" value="pentatricopeptide repeat-containing protein At2g33680"/>
    <property type="match status" value="1"/>
</dbReference>
<dbReference type="EMBL" id="JABFUD020000012">
    <property type="protein sequence ID" value="KAI5072958.1"/>
    <property type="molecule type" value="Genomic_DNA"/>
</dbReference>
<dbReference type="InterPro" id="IPR046960">
    <property type="entry name" value="PPR_At4g14850-like_plant"/>
</dbReference>
<dbReference type="Pfam" id="PF01535">
    <property type="entry name" value="PPR"/>
    <property type="match status" value="2"/>
</dbReference>
<dbReference type="PANTHER" id="PTHR47926">
    <property type="entry name" value="PENTATRICOPEPTIDE REPEAT-CONTAINING PROTEIN"/>
    <property type="match status" value="1"/>
</dbReference>
<dbReference type="Proteomes" id="UP000886520">
    <property type="component" value="Chromosome 12"/>
</dbReference>
<evidence type="ECO:0000313" key="3">
    <source>
        <dbReference type="EMBL" id="KAI5072958.1"/>
    </source>
</evidence>
<feature type="repeat" description="PPR" evidence="2">
    <location>
        <begin position="480"/>
        <end position="514"/>
    </location>
</feature>
<reference evidence="3" key="1">
    <citation type="submission" date="2021-01" db="EMBL/GenBank/DDBJ databases">
        <title>Adiantum capillus-veneris genome.</title>
        <authorList>
            <person name="Fang Y."/>
            <person name="Liao Q."/>
        </authorList>
    </citation>
    <scope>NUCLEOTIDE SEQUENCE</scope>
    <source>
        <strain evidence="3">H3</strain>
        <tissue evidence="3">Leaf</tissue>
    </source>
</reference>
<dbReference type="GO" id="GO:0003723">
    <property type="term" value="F:RNA binding"/>
    <property type="evidence" value="ECO:0007669"/>
    <property type="project" value="InterPro"/>
</dbReference>
<accession>A0A9D4URW6</accession>
<dbReference type="OrthoDB" id="185373at2759"/>
<feature type="repeat" description="PPR" evidence="2">
    <location>
        <begin position="276"/>
        <end position="310"/>
    </location>
</feature>
<dbReference type="PROSITE" id="PS51375">
    <property type="entry name" value="PPR"/>
    <property type="match status" value="6"/>
</dbReference>
<dbReference type="NCBIfam" id="TIGR00756">
    <property type="entry name" value="PPR"/>
    <property type="match status" value="7"/>
</dbReference>
<dbReference type="PANTHER" id="PTHR47926:SF382">
    <property type="entry name" value="PENTACOTRIPEPTIDE-REPEAT REGION OF PRORP DOMAIN-CONTAINING PROTEIN"/>
    <property type="match status" value="1"/>
</dbReference>
<dbReference type="FunFam" id="1.25.40.10:FF:000353">
    <property type="entry name" value="Pentatricopeptide repeat-containing protein At4g39530"/>
    <property type="match status" value="1"/>
</dbReference>
<protein>
    <recommendedName>
        <fullName evidence="5">Pentatricopeptide repeat-containing protein</fullName>
    </recommendedName>
</protein>
<dbReference type="AlphaFoldDB" id="A0A9D4URW6"/>
<dbReference type="SUPFAM" id="SSF48452">
    <property type="entry name" value="TPR-like"/>
    <property type="match status" value="1"/>
</dbReference>
<keyword evidence="1" id="KW-0677">Repeat</keyword>
<dbReference type="Gene3D" id="1.25.40.10">
    <property type="entry name" value="Tetratricopeptide repeat domain"/>
    <property type="match status" value="6"/>
</dbReference>
<organism evidence="3 4">
    <name type="scientific">Adiantum capillus-veneris</name>
    <name type="common">Maidenhair fern</name>
    <dbReference type="NCBI Taxonomy" id="13818"/>
    <lineage>
        <taxon>Eukaryota</taxon>
        <taxon>Viridiplantae</taxon>
        <taxon>Streptophyta</taxon>
        <taxon>Embryophyta</taxon>
        <taxon>Tracheophyta</taxon>
        <taxon>Polypodiopsida</taxon>
        <taxon>Polypodiidae</taxon>
        <taxon>Polypodiales</taxon>
        <taxon>Pteridineae</taxon>
        <taxon>Pteridaceae</taxon>
        <taxon>Vittarioideae</taxon>
        <taxon>Adiantum</taxon>
    </lineage>
</organism>
<sequence length="839" mass="92612">MPPGPSLERLAVILRTCNKEKGLPLTLRIFAYIRSTGMDAHASLGNHMVSSLVELQCMCIAHKIFDRLSHPNETSWSSLVIGYVRGKHPRQAVVIYETFRCNYPCPSVFTFVAVLKACAELENADLGCAIHDEIIENGLLEKNVFLGNALIHMYFKCGALGKAQEAFDVLPKRDVISWTALITGYMDHDFGEEALFCYEQMLREGISPNSVTFVCTLKACGKAGSLEQGEKIHFEIARRGDLADDVAISSALVDMYLKVGAPEKAQEIFDKLQFRNVFAWTALIAGFAKDGSAEKALCFYEHMQLEGVSPNAVTYLCSLKACGIVGDIDKGREIHDELIGKKILKYDVNVGNALVDMYAKCGYLVKAQQVFDELPVRNIITWNSLITGYSDHDHGEEVLSCYKEMHHQGAIPDAVTFVCSLKACGKLEAVDEGREMYAEVARRGFAEENQAIGVALVDMYAKCGSLVKAHEVFDKLQERDMVAWTALISGYSKHEYGEEALRCFEQMQLEGFSCDAVTLLCSLKACGSSGAEEQAGGLHAEIARQGLLDSDLNVGNALIDMYSKLGLLPKAQEVFDKLPYHDVVSWTALIAGYAKHAQGKEALKCYEEMQLERFSPDAATYVCILNACACIGAIEQGKEVHAQLGRNGFLEKDLNVGNALIDMYAKCGLLEKAREVFDNLQVRDVVSWTTLIVGYAKLGESADVFSIFQKMITEGEKPDLVTFTSLMSACSHTGLVESGQVWYEVMSKDYGISPTVQHLFSMVDLLSRAGYLDRAIAMVKDMQPDTNHVLWHSLLTACQKWGNVDIAAKAFEHAMQADEAAEASCAPVWDIYANRVEAF</sequence>
<evidence type="ECO:0000256" key="1">
    <source>
        <dbReference type="ARBA" id="ARBA00022737"/>
    </source>
</evidence>
<dbReference type="GO" id="GO:0048731">
    <property type="term" value="P:system development"/>
    <property type="evidence" value="ECO:0007669"/>
    <property type="project" value="UniProtKB-ARBA"/>
</dbReference>
<name>A0A9D4URW6_ADICA</name>
<dbReference type="InterPro" id="IPR011990">
    <property type="entry name" value="TPR-like_helical_dom_sf"/>
</dbReference>
<dbReference type="InterPro" id="IPR002885">
    <property type="entry name" value="PPR_rpt"/>
</dbReference>
<feature type="repeat" description="PPR" evidence="2">
    <location>
        <begin position="684"/>
        <end position="718"/>
    </location>
</feature>
<proteinExistence type="predicted"/>
<feature type="repeat" description="PPR" evidence="2">
    <location>
        <begin position="378"/>
        <end position="412"/>
    </location>
</feature>
<feature type="repeat" description="PPR" evidence="2">
    <location>
        <begin position="174"/>
        <end position="208"/>
    </location>
</feature>
<evidence type="ECO:0000256" key="2">
    <source>
        <dbReference type="PROSITE-ProRule" id="PRU00708"/>
    </source>
</evidence>
<comment type="caution">
    <text evidence="3">The sequence shown here is derived from an EMBL/GenBank/DDBJ whole genome shotgun (WGS) entry which is preliminary data.</text>
</comment>